<dbReference type="Proteomes" id="UP001321749">
    <property type="component" value="Unassembled WGS sequence"/>
</dbReference>
<evidence type="ECO:0000313" key="2">
    <source>
        <dbReference type="Proteomes" id="UP001321749"/>
    </source>
</evidence>
<comment type="caution">
    <text evidence="1">The sequence shown here is derived from an EMBL/GenBank/DDBJ whole genome shotgun (WGS) entry which is preliminary data.</text>
</comment>
<accession>A0AAV9HZD2</accession>
<dbReference type="EMBL" id="MU864933">
    <property type="protein sequence ID" value="KAK4466249.1"/>
    <property type="molecule type" value="Genomic_DNA"/>
</dbReference>
<proteinExistence type="predicted"/>
<dbReference type="AlphaFoldDB" id="A0AAV9HZD2"/>
<reference evidence="1" key="2">
    <citation type="submission" date="2023-06" db="EMBL/GenBank/DDBJ databases">
        <authorList>
            <consortium name="Lawrence Berkeley National Laboratory"/>
            <person name="Mondo S.J."/>
            <person name="Hensen N."/>
            <person name="Bonometti L."/>
            <person name="Westerberg I."/>
            <person name="Brannstrom I.O."/>
            <person name="Guillou S."/>
            <person name="Cros-Aarteil S."/>
            <person name="Calhoun S."/>
            <person name="Haridas S."/>
            <person name="Kuo A."/>
            <person name="Pangilinan J."/>
            <person name="Riley R."/>
            <person name="Labutti K."/>
            <person name="Andreopoulos B."/>
            <person name="Lipzen A."/>
            <person name="Chen C."/>
            <person name="Yanf M."/>
            <person name="Daum C."/>
            <person name="Ng V."/>
            <person name="Clum A."/>
            <person name="Steindorff A."/>
            <person name="Ohm R."/>
            <person name="Martin F."/>
            <person name="Silar P."/>
            <person name="Natvig D."/>
            <person name="Lalanne C."/>
            <person name="Gautier V."/>
            <person name="Ament-Velasquez S.L."/>
            <person name="Kruys A."/>
            <person name="Hutchinson M.I."/>
            <person name="Powell A.J."/>
            <person name="Barry K."/>
            <person name="Miller A.N."/>
            <person name="Grigoriev I.V."/>
            <person name="Debuchy R."/>
            <person name="Gladieux P."/>
            <person name="Thoren M.H."/>
            <person name="Johannesson H."/>
        </authorList>
    </citation>
    <scope>NUCLEOTIDE SEQUENCE</scope>
    <source>
        <strain evidence="1">PSN324</strain>
    </source>
</reference>
<keyword evidence="2" id="KW-1185">Reference proteome</keyword>
<evidence type="ECO:0000313" key="1">
    <source>
        <dbReference type="EMBL" id="KAK4466249.1"/>
    </source>
</evidence>
<reference evidence="1" key="1">
    <citation type="journal article" date="2023" name="Mol. Phylogenet. Evol.">
        <title>Genome-scale phylogeny and comparative genomics of the fungal order Sordariales.</title>
        <authorList>
            <person name="Hensen N."/>
            <person name="Bonometti L."/>
            <person name="Westerberg I."/>
            <person name="Brannstrom I.O."/>
            <person name="Guillou S."/>
            <person name="Cros-Aarteil S."/>
            <person name="Calhoun S."/>
            <person name="Haridas S."/>
            <person name="Kuo A."/>
            <person name="Mondo S."/>
            <person name="Pangilinan J."/>
            <person name="Riley R."/>
            <person name="LaButti K."/>
            <person name="Andreopoulos B."/>
            <person name="Lipzen A."/>
            <person name="Chen C."/>
            <person name="Yan M."/>
            <person name="Daum C."/>
            <person name="Ng V."/>
            <person name="Clum A."/>
            <person name="Steindorff A."/>
            <person name="Ohm R.A."/>
            <person name="Martin F."/>
            <person name="Silar P."/>
            <person name="Natvig D.O."/>
            <person name="Lalanne C."/>
            <person name="Gautier V."/>
            <person name="Ament-Velasquez S.L."/>
            <person name="Kruys A."/>
            <person name="Hutchinson M.I."/>
            <person name="Powell A.J."/>
            <person name="Barry K."/>
            <person name="Miller A.N."/>
            <person name="Grigoriev I.V."/>
            <person name="Debuchy R."/>
            <person name="Gladieux P."/>
            <person name="Hiltunen Thoren M."/>
            <person name="Johannesson H."/>
        </authorList>
    </citation>
    <scope>NUCLEOTIDE SEQUENCE</scope>
    <source>
        <strain evidence="1">PSN324</strain>
    </source>
</reference>
<protein>
    <submittedName>
        <fullName evidence="1">Uncharacterized protein</fullName>
    </submittedName>
</protein>
<gene>
    <name evidence="1" type="ORF">QBC42DRAFT_247864</name>
</gene>
<organism evidence="1 2">
    <name type="scientific">Cladorrhinum samala</name>
    <dbReference type="NCBI Taxonomy" id="585594"/>
    <lineage>
        <taxon>Eukaryota</taxon>
        <taxon>Fungi</taxon>
        <taxon>Dikarya</taxon>
        <taxon>Ascomycota</taxon>
        <taxon>Pezizomycotina</taxon>
        <taxon>Sordariomycetes</taxon>
        <taxon>Sordariomycetidae</taxon>
        <taxon>Sordariales</taxon>
        <taxon>Podosporaceae</taxon>
        <taxon>Cladorrhinum</taxon>
    </lineage>
</organism>
<sequence>MSDEKSCHAAAVSRAVSKISGIVVLPSLPRKHCLGGAPRVLGRAGEEHCRLNNIKFRDAFQAHRLVSALFSQDVHPGELFIEAKIKSLLAPARSPQEGFYESIIQDVRDRDYVNFLGMSTQARILISARIAAGADWGQLYKDAQRGKFWAPAGSTREEFFAAVLQELRDRVGSGPVEQAFSPPFNASVGNTADKQLAQEKALKMKAIISTWLTEGTFRTYRTDPDHVGLLGSPRLAAGADWGQMYAEARRGQFWAPARSVHKAFYFAILDELKDRC</sequence>
<name>A0AAV9HZD2_9PEZI</name>